<evidence type="ECO:0000313" key="3">
    <source>
        <dbReference type="Proteomes" id="UP000033483"/>
    </source>
</evidence>
<accession>A0A0F4ZBV6</accession>
<gene>
    <name evidence="2" type="ORF">TD95_001280</name>
</gene>
<feature type="compositionally biased region" description="Low complexity" evidence="1">
    <location>
        <begin position="167"/>
        <end position="177"/>
    </location>
</feature>
<name>A0A0F4ZBV6_9PEZI</name>
<evidence type="ECO:0000313" key="2">
    <source>
        <dbReference type="EMBL" id="KKA27755.1"/>
    </source>
</evidence>
<dbReference type="EMBL" id="LAEV01001594">
    <property type="protein sequence ID" value="KKA27755.1"/>
    <property type="molecule type" value="Genomic_DNA"/>
</dbReference>
<evidence type="ECO:0000256" key="1">
    <source>
        <dbReference type="SAM" id="MobiDB-lite"/>
    </source>
</evidence>
<feature type="compositionally biased region" description="Polar residues" evidence="1">
    <location>
        <begin position="84"/>
        <end position="95"/>
    </location>
</feature>
<feature type="compositionally biased region" description="Low complexity" evidence="1">
    <location>
        <begin position="122"/>
        <end position="137"/>
    </location>
</feature>
<sequence>MATIARQPFGVLDSARLQSLTSIKNSQNSLSPAPTSGKRKASDQADGDDFENVDPAIFSKRAKSSDDSTFTPTKGLSKDMYKSSPLSISSKTVLTATPRPPCTPSPRARPVLQAKSLTKSYAATKSSPLATTTPTPAGRSPTRNVKRSGLCSSNHRRSTNSYSRIDPPSARSSSKKAPFSLNAALKGTIPGFSGLHKSSPSSSSLVSSPASSIFSGLYDREVKSSWNFEIHEDTPQEHATNMLQHSTCVLDISSDEETEFRARQERAEGRDKENIPPADDVSQTSVTRAATRANADGMAIEKKRSALADLDVTEFYGAGCDENSVFIVPADEEAEIDVQDDVSCTPATPCPPPRVTKSEKPSKSVTDVLENAVDELLSQSTAAPAKDSSITPIEGAGEAFSIWESENDSDNEETVAAKC</sequence>
<feature type="compositionally biased region" description="Basic and acidic residues" evidence="1">
    <location>
        <begin position="260"/>
        <end position="274"/>
    </location>
</feature>
<protein>
    <submittedName>
        <fullName evidence="2">Uncharacterized protein</fullName>
    </submittedName>
</protein>
<feature type="region of interest" description="Disordered" evidence="1">
    <location>
        <begin position="260"/>
        <end position="292"/>
    </location>
</feature>
<reference evidence="2 3" key="1">
    <citation type="submission" date="2015-03" db="EMBL/GenBank/DDBJ databases">
        <authorList>
            <person name="Radwan O."/>
            <person name="Al-Naeli F.A."/>
            <person name="Rendon G.A."/>
            <person name="Fields C."/>
        </authorList>
    </citation>
    <scope>NUCLEOTIDE SEQUENCE [LARGE SCALE GENOMIC DNA]</scope>
    <source>
        <strain evidence="2">CR-DP1</strain>
    </source>
</reference>
<keyword evidence="3" id="KW-1185">Reference proteome</keyword>
<feature type="compositionally biased region" description="Polar residues" evidence="1">
    <location>
        <begin position="22"/>
        <end position="34"/>
    </location>
</feature>
<dbReference type="OrthoDB" id="425602at2759"/>
<dbReference type="Proteomes" id="UP000033483">
    <property type="component" value="Unassembled WGS sequence"/>
</dbReference>
<feature type="region of interest" description="Disordered" evidence="1">
    <location>
        <begin position="378"/>
        <end position="398"/>
    </location>
</feature>
<organism evidence="2 3">
    <name type="scientific">Thielaviopsis punctulata</name>
    <dbReference type="NCBI Taxonomy" id="72032"/>
    <lineage>
        <taxon>Eukaryota</taxon>
        <taxon>Fungi</taxon>
        <taxon>Dikarya</taxon>
        <taxon>Ascomycota</taxon>
        <taxon>Pezizomycotina</taxon>
        <taxon>Sordariomycetes</taxon>
        <taxon>Hypocreomycetidae</taxon>
        <taxon>Microascales</taxon>
        <taxon>Ceratocystidaceae</taxon>
        <taxon>Thielaviopsis</taxon>
    </lineage>
</organism>
<comment type="caution">
    <text evidence="2">The sequence shown here is derived from an EMBL/GenBank/DDBJ whole genome shotgun (WGS) entry which is preliminary data.</text>
</comment>
<dbReference type="AlphaFoldDB" id="A0A0F4ZBV6"/>
<proteinExistence type="predicted"/>
<feature type="region of interest" description="Disordered" evidence="1">
    <location>
        <begin position="22"/>
        <end position="177"/>
    </location>
</feature>